<evidence type="ECO:0000313" key="9">
    <source>
        <dbReference type="EMBL" id="RAR06762.1"/>
    </source>
</evidence>
<evidence type="ECO:0000313" key="10">
    <source>
        <dbReference type="Proteomes" id="UP000249619"/>
    </source>
</evidence>
<sequence length="445" mass="48776">MNGLGKHDSSLNQGERDILLKAFWASVWVYNLTLTTIKVSILTQYLRIFPIRRFRIACFIVLGIVVTYGAWAIFSSVFICQPVAFAWNKSITGGRCINQLIIWVTNAGVNIGQDVVIFLMPLFVVRTLPIPKSQKKGLVVMFVLGASVTMVSIIRLYSLDAIANSNDVSFDNTDHATLSVVEVNMGIVCACLPSMRPLFGLLMPQYFSEAPQPPNDRTQDIEHLKQGPNVRCTLISRYTMARPNTTATRPSFATRAPSTIITRPNTARTRPTTALTHLTRPVISRTITSQSNASRAASEQDEIPLQPVPPMLSRTASGKFFFSNSHRDAPPPNLRSSTSQGHSRSGSNASTQSTASEARGRTVARLESDFNPLRMSPVTPFNPSLFSPSWPAPLHVRKASPLASGSYTRTPSNTRTPSPLPPRTPKTPGSDKQLPITPFPVGYAV</sequence>
<gene>
    <name evidence="9" type="ORF">DDE83_006822</name>
</gene>
<evidence type="ECO:0000256" key="5">
    <source>
        <dbReference type="ARBA" id="ARBA00038359"/>
    </source>
</evidence>
<evidence type="ECO:0000256" key="6">
    <source>
        <dbReference type="SAM" id="MobiDB-lite"/>
    </source>
</evidence>
<feature type="compositionally biased region" description="Low complexity" evidence="6">
    <location>
        <begin position="335"/>
        <end position="347"/>
    </location>
</feature>
<dbReference type="InterPro" id="IPR049326">
    <property type="entry name" value="Rhodopsin_dom_fungi"/>
</dbReference>
<evidence type="ECO:0000256" key="3">
    <source>
        <dbReference type="ARBA" id="ARBA00022989"/>
    </source>
</evidence>
<feature type="transmembrane region" description="Helical" evidence="7">
    <location>
        <begin position="100"/>
        <end position="125"/>
    </location>
</feature>
<dbReference type="InterPro" id="IPR052337">
    <property type="entry name" value="SAT4-like"/>
</dbReference>
<dbReference type="Proteomes" id="UP000249619">
    <property type="component" value="Unassembled WGS sequence"/>
</dbReference>
<evidence type="ECO:0000256" key="1">
    <source>
        <dbReference type="ARBA" id="ARBA00004141"/>
    </source>
</evidence>
<accession>A0A364MXS7</accession>
<evidence type="ECO:0000256" key="2">
    <source>
        <dbReference type="ARBA" id="ARBA00022692"/>
    </source>
</evidence>
<feature type="compositionally biased region" description="Low complexity" evidence="6">
    <location>
        <begin position="406"/>
        <end position="417"/>
    </location>
</feature>
<dbReference type="STRING" id="183478.A0A364MXS7"/>
<feature type="domain" description="Rhodopsin" evidence="8">
    <location>
        <begin position="2"/>
        <end position="199"/>
    </location>
</feature>
<name>A0A364MXS7_STELY</name>
<organism evidence="9 10">
    <name type="scientific">Stemphylium lycopersici</name>
    <name type="common">Tomato gray leaf spot disease fungus</name>
    <name type="synonym">Thyrospora lycopersici</name>
    <dbReference type="NCBI Taxonomy" id="183478"/>
    <lineage>
        <taxon>Eukaryota</taxon>
        <taxon>Fungi</taxon>
        <taxon>Dikarya</taxon>
        <taxon>Ascomycota</taxon>
        <taxon>Pezizomycotina</taxon>
        <taxon>Dothideomycetes</taxon>
        <taxon>Pleosporomycetidae</taxon>
        <taxon>Pleosporales</taxon>
        <taxon>Pleosporineae</taxon>
        <taxon>Pleosporaceae</taxon>
        <taxon>Stemphylium</taxon>
    </lineage>
</organism>
<keyword evidence="2 7" id="KW-0812">Transmembrane</keyword>
<feature type="region of interest" description="Disordered" evidence="6">
    <location>
        <begin position="266"/>
        <end position="361"/>
    </location>
</feature>
<keyword evidence="3 7" id="KW-1133">Transmembrane helix</keyword>
<evidence type="ECO:0000259" key="8">
    <source>
        <dbReference type="Pfam" id="PF20684"/>
    </source>
</evidence>
<dbReference type="AlphaFoldDB" id="A0A364MXS7"/>
<dbReference type="EMBL" id="QGDH01000111">
    <property type="protein sequence ID" value="RAR06762.1"/>
    <property type="molecule type" value="Genomic_DNA"/>
</dbReference>
<feature type="compositionally biased region" description="Low complexity" evidence="6">
    <location>
        <begin position="266"/>
        <end position="280"/>
    </location>
</feature>
<comment type="caution">
    <text evidence="9">The sequence shown here is derived from an EMBL/GenBank/DDBJ whole genome shotgun (WGS) entry which is preliminary data.</text>
</comment>
<dbReference type="GO" id="GO:0016020">
    <property type="term" value="C:membrane"/>
    <property type="evidence" value="ECO:0007669"/>
    <property type="project" value="UniProtKB-SubCell"/>
</dbReference>
<dbReference type="OrthoDB" id="444631at2759"/>
<dbReference type="PANTHER" id="PTHR33048">
    <property type="entry name" value="PTH11-LIKE INTEGRAL MEMBRANE PROTEIN (AFU_ORTHOLOGUE AFUA_5G11245)"/>
    <property type="match status" value="1"/>
</dbReference>
<evidence type="ECO:0000256" key="4">
    <source>
        <dbReference type="ARBA" id="ARBA00023136"/>
    </source>
</evidence>
<reference evidence="10" key="1">
    <citation type="submission" date="2018-05" db="EMBL/GenBank/DDBJ databases">
        <title>Draft genome sequence of Stemphylium lycopersici strain CIDEFI 213.</title>
        <authorList>
            <person name="Medina R."/>
            <person name="Franco M.E.E."/>
            <person name="Lucentini C.G."/>
            <person name="Saparrat M.C.N."/>
            <person name="Balatti P.A."/>
        </authorList>
    </citation>
    <scope>NUCLEOTIDE SEQUENCE [LARGE SCALE GENOMIC DNA]</scope>
    <source>
        <strain evidence="10">CIDEFI 213</strain>
    </source>
</reference>
<protein>
    <submittedName>
        <fullName evidence="9">Pth11-like integral membrane protein</fullName>
    </submittedName>
</protein>
<feature type="compositionally biased region" description="Polar residues" evidence="6">
    <location>
        <begin position="285"/>
        <end position="297"/>
    </location>
</feature>
<feature type="region of interest" description="Disordered" evidence="6">
    <location>
        <begin position="402"/>
        <end position="445"/>
    </location>
</feature>
<evidence type="ECO:0000256" key="7">
    <source>
        <dbReference type="SAM" id="Phobius"/>
    </source>
</evidence>
<dbReference type="PANTHER" id="PTHR33048:SF47">
    <property type="entry name" value="INTEGRAL MEMBRANE PROTEIN-RELATED"/>
    <property type="match status" value="1"/>
</dbReference>
<keyword evidence="10" id="KW-1185">Reference proteome</keyword>
<proteinExistence type="inferred from homology"/>
<keyword evidence="4 7" id="KW-0472">Membrane</keyword>
<feature type="transmembrane region" description="Helical" evidence="7">
    <location>
        <begin position="22"/>
        <end position="42"/>
    </location>
</feature>
<comment type="similarity">
    <text evidence="5">Belongs to the SAT4 family.</text>
</comment>
<feature type="transmembrane region" description="Helical" evidence="7">
    <location>
        <begin position="137"/>
        <end position="157"/>
    </location>
</feature>
<feature type="transmembrane region" description="Helical" evidence="7">
    <location>
        <begin position="54"/>
        <end position="80"/>
    </location>
</feature>
<dbReference type="Pfam" id="PF20684">
    <property type="entry name" value="Fung_rhodopsin"/>
    <property type="match status" value="1"/>
</dbReference>
<comment type="subcellular location">
    <subcellularLocation>
        <location evidence="1">Membrane</location>
        <topology evidence="1">Multi-pass membrane protein</topology>
    </subcellularLocation>
</comment>